<name>A0A934VPT1_9BACT</name>
<keyword evidence="6" id="KW-0106">Calcium</keyword>
<keyword evidence="5" id="KW-0378">Hydrolase</keyword>
<evidence type="ECO:0000256" key="7">
    <source>
        <dbReference type="SAM" id="MobiDB-lite"/>
    </source>
</evidence>
<dbReference type="AlphaFoldDB" id="A0A934VPT1"/>
<evidence type="ECO:0000256" key="2">
    <source>
        <dbReference type="ARBA" id="ARBA00008779"/>
    </source>
</evidence>
<accession>A0A934VPT1</accession>
<dbReference type="Pfam" id="PF00884">
    <property type="entry name" value="Sulfatase"/>
    <property type="match status" value="1"/>
</dbReference>
<dbReference type="InterPro" id="IPR000917">
    <property type="entry name" value="Sulfatase_N"/>
</dbReference>
<dbReference type="CDD" id="cd16030">
    <property type="entry name" value="iduronate-2-sulfatase"/>
    <property type="match status" value="1"/>
</dbReference>
<dbReference type="InterPro" id="IPR024607">
    <property type="entry name" value="Sulfatase_CS"/>
</dbReference>
<dbReference type="InterPro" id="IPR035874">
    <property type="entry name" value="IDS"/>
</dbReference>
<comment type="caution">
    <text evidence="9">The sequence shown here is derived from an EMBL/GenBank/DDBJ whole genome shotgun (WGS) entry which is preliminary data.</text>
</comment>
<evidence type="ECO:0000256" key="1">
    <source>
        <dbReference type="ARBA" id="ARBA00001913"/>
    </source>
</evidence>
<keyword evidence="4" id="KW-0732">Signal</keyword>
<evidence type="ECO:0000313" key="10">
    <source>
        <dbReference type="Proteomes" id="UP000617628"/>
    </source>
</evidence>
<dbReference type="PANTHER" id="PTHR45953:SF1">
    <property type="entry name" value="IDURONATE 2-SULFATASE"/>
    <property type="match status" value="1"/>
</dbReference>
<dbReference type="EMBL" id="JAENIL010000004">
    <property type="protein sequence ID" value="MBK1875858.1"/>
    <property type="molecule type" value="Genomic_DNA"/>
</dbReference>
<dbReference type="InterPro" id="IPR017850">
    <property type="entry name" value="Alkaline_phosphatase_core_sf"/>
</dbReference>
<feature type="domain" description="Sulfatase N-terminal" evidence="8">
    <location>
        <begin position="24"/>
        <end position="407"/>
    </location>
</feature>
<keyword evidence="10" id="KW-1185">Reference proteome</keyword>
<protein>
    <submittedName>
        <fullName evidence="9">Sulfatase</fullName>
    </submittedName>
</protein>
<evidence type="ECO:0000313" key="9">
    <source>
        <dbReference type="EMBL" id="MBK1875858.1"/>
    </source>
</evidence>
<proteinExistence type="inferred from homology"/>
<dbReference type="PROSITE" id="PS00523">
    <property type="entry name" value="SULFATASE_1"/>
    <property type="match status" value="1"/>
</dbReference>
<evidence type="ECO:0000256" key="6">
    <source>
        <dbReference type="ARBA" id="ARBA00022837"/>
    </source>
</evidence>
<evidence type="ECO:0000256" key="3">
    <source>
        <dbReference type="ARBA" id="ARBA00022723"/>
    </source>
</evidence>
<dbReference type="GO" id="GO:0004423">
    <property type="term" value="F:iduronate-2-sulfatase activity"/>
    <property type="evidence" value="ECO:0007669"/>
    <property type="project" value="InterPro"/>
</dbReference>
<sequence length="527" mass="59793">MRAVSIFLISVVSFLAQSWADERPNVVLIVCDDLNDYITGIQDETGHPQSITPNMEKLGKSGVSFRRAYSNNPVCAPSRSSFLTGIYAHTSGNLFWSKWFENDVLKNSRTLMDHFKQNGYHVAGTGKLMHHGRPGEWSEFKHKADYGPSVFDGEKRVAHPSVPKPFGSIGAVDGSWGALEDIPYANDGNPKSGWIYGDWKNTKPFEPSKDPTPDERNAAWAVEKIKHFSEQEDEKPFFLGVGFIRPHTPLHVAQKYFDMFPLDEIEMPLIKDGDAEDTHYRDLFDPGQKGLRYYRTLLESFDGDKELAIKTFTQAYLACVAAVDECIGQVVDAIDNSPLRDNTIIVVTSDHGWQMGQKDYIFKNSPWEESCRIPFVVRAPGVAKAGGVAEHPISLIDLYPTLVDLCGLPRDTRKNDKGAPLDGHSVRPFLENPKSTTWEGPKGALSMIYVGDSRKSYSAKEKRQLKNQHWSYRTERWRYIRYNDGAEELYDHDSDPKEWSNLADSPEHRPIKRQLKKQMEEIIDSKM</sequence>
<reference evidence="9" key="1">
    <citation type="submission" date="2021-01" db="EMBL/GenBank/DDBJ databases">
        <title>Modified the classification status of verrucomicrobia.</title>
        <authorList>
            <person name="Feng X."/>
        </authorList>
    </citation>
    <scope>NUCLEOTIDE SEQUENCE</scope>
    <source>
        <strain evidence="9">KCTC 13126</strain>
    </source>
</reference>
<comment type="cofactor">
    <cofactor evidence="1">
        <name>Ca(2+)</name>
        <dbReference type="ChEBI" id="CHEBI:29108"/>
    </cofactor>
</comment>
<keyword evidence="3" id="KW-0479">Metal-binding</keyword>
<feature type="region of interest" description="Disordered" evidence="7">
    <location>
        <begin position="415"/>
        <end position="435"/>
    </location>
</feature>
<comment type="similarity">
    <text evidence="2">Belongs to the sulfatase family.</text>
</comment>
<dbReference type="GO" id="GO:0005737">
    <property type="term" value="C:cytoplasm"/>
    <property type="evidence" value="ECO:0007669"/>
    <property type="project" value="TreeGrafter"/>
</dbReference>
<dbReference type="Gene3D" id="3.40.720.10">
    <property type="entry name" value="Alkaline Phosphatase, subunit A"/>
    <property type="match status" value="1"/>
</dbReference>
<evidence type="ECO:0000256" key="4">
    <source>
        <dbReference type="ARBA" id="ARBA00022729"/>
    </source>
</evidence>
<dbReference type="Proteomes" id="UP000617628">
    <property type="component" value="Unassembled WGS sequence"/>
</dbReference>
<dbReference type="SUPFAM" id="SSF53649">
    <property type="entry name" value="Alkaline phosphatase-like"/>
    <property type="match status" value="1"/>
</dbReference>
<dbReference type="RefSeq" id="WP_200354073.1">
    <property type="nucleotide sequence ID" value="NZ_JAENIL010000004.1"/>
</dbReference>
<evidence type="ECO:0000256" key="5">
    <source>
        <dbReference type="ARBA" id="ARBA00022801"/>
    </source>
</evidence>
<dbReference type="PANTHER" id="PTHR45953">
    <property type="entry name" value="IDURONATE 2-SULFATASE"/>
    <property type="match status" value="1"/>
</dbReference>
<organism evidence="9 10">
    <name type="scientific">Pelagicoccus mobilis</name>
    <dbReference type="NCBI Taxonomy" id="415221"/>
    <lineage>
        <taxon>Bacteria</taxon>
        <taxon>Pseudomonadati</taxon>
        <taxon>Verrucomicrobiota</taxon>
        <taxon>Opitutia</taxon>
        <taxon>Puniceicoccales</taxon>
        <taxon>Pelagicoccaceae</taxon>
        <taxon>Pelagicoccus</taxon>
    </lineage>
</organism>
<gene>
    <name evidence="9" type="ORF">JIN87_03200</name>
</gene>
<evidence type="ECO:0000259" key="8">
    <source>
        <dbReference type="Pfam" id="PF00884"/>
    </source>
</evidence>
<dbReference type="GO" id="GO:0046872">
    <property type="term" value="F:metal ion binding"/>
    <property type="evidence" value="ECO:0007669"/>
    <property type="project" value="UniProtKB-KW"/>
</dbReference>